<dbReference type="CDD" id="cd07505">
    <property type="entry name" value="HAD_BPGM-like"/>
    <property type="match status" value="1"/>
</dbReference>
<dbReference type="GO" id="GO:0016787">
    <property type="term" value="F:hydrolase activity"/>
    <property type="evidence" value="ECO:0007669"/>
    <property type="project" value="UniProtKB-KW"/>
</dbReference>
<sequence>MLSSGLMMFQRHKPEPDTFLRCAELIGVPPEHCVVFEDADFGHSGRQKRQYGRGRRSHAVSSTLAVMSLFGSSFLSATLLPGQFRDRVGCVVDQQQRFHQVYWCWLQRWEIPWVG</sequence>
<dbReference type="AlphaFoldDB" id="A0A4U9VIC6"/>
<keyword evidence="1" id="KW-0479">Metal-binding</keyword>
<accession>A0A4U9VIC6</accession>
<dbReference type="EC" id="3.1.3.-" evidence="2"/>
<reference evidence="2" key="1">
    <citation type="submission" date="2019-05" db="EMBL/GenBank/DDBJ databases">
        <authorList>
            <consortium name="Pathogen Informatics"/>
        </authorList>
    </citation>
    <scope>NUCLEOTIDE SEQUENCE [LARGE SCALE GENOMIC DNA]</scope>
    <source>
        <strain evidence="2">NCTC12965</strain>
    </source>
</reference>
<keyword evidence="2" id="KW-0378">Hydrolase</keyword>
<evidence type="ECO:0000256" key="1">
    <source>
        <dbReference type="ARBA" id="ARBA00022723"/>
    </source>
</evidence>
<name>A0A4U9VIC6_SERFO</name>
<evidence type="ECO:0000313" key="2">
    <source>
        <dbReference type="EMBL" id="VTR46835.1"/>
    </source>
</evidence>
<proteinExistence type="predicted"/>
<gene>
    <name evidence="2" type="primary">yqaB_1</name>
    <name evidence="2" type="ORF">NCTC12965_05438</name>
</gene>
<dbReference type="GO" id="GO:0046872">
    <property type="term" value="F:metal ion binding"/>
    <property type="evidence" value="ECO:0007669"/>
    <property type="project" value="UniProtKB-KW"/>
</dbReference>
<dbReference type="InterPro" id="IPR023214">
    <property type="entry name" value="HAD_sf"/>
</dbReference>
<protein>
    <submittedName>
        <fullName evidence="2">Phosphatase YqaB</fullName>
        <ecNumber evidence="2">3.1.3.-</ecNumber>
    </submittedName>
</protein>
<dbReference type="SUPFAM" id="SSF56784">
    <property type="entry name" value="HAD-like"/>
    <property type="match status" value="1"/>
</dbReference>
<dbReference type="InterPro" id="IPR036412">
    <property type="entry name" value="HAD-like_sf"/>
</dbReference>
<organism evidence="2">
    <name type="scientific">Serratia fonticola</name>
    <dbReference type="NCBI Taxonomy" id="47917"/>
    <lineage>
        <taxon>Bacteria</taxon>
        <taxon>Pseudomonadati</taxon>
        <taxon>Pseudomonadota</taxon>
        <taxon>Gammaproteobacteria</taxon>
        <taxon>Enterobacterales</taxon>
        <taxon>Yersiniaceae</taxon>
        <taxon>Serratia</taxon>
    </lineage>
</organism>
<dbReference type="EMBL" id="CABEEZ010000116">
    <property type="protein sequence ID" value="VTR46835.1"/>
    <property type="molecule type" value="Genomic_DNA"/>
</dbReference>
<dbReference type="Gene3D" id="3.40.50.1000">
    <property type="entry name" value="HAD superfamily/HAD-like"/>
    <property type="match status" value="1"/>
</dbReference>